<name>A0A081NA71_9GAMM</name>
<dbReference type="Proteomes" id="UP000028006">
    <property type="component" value="Unassembled WGS sequence"/>
</dbReference>
<protein>
    <submittedName>
        <fullName evidence="2">Uncharacterized protein</fullName>
    </submittedName>
</protein>
<evidence type="ECO:0000313" key="3">
    <source>
        <dbReference type="Proteomes" id="UP000028006"/>
    </source>
</evidence>
<evidence type="ECO:0000313" key="2">
    <source>
        <dbReference type="EMBL" id="KEQ15344.1"/>
    </source>
</evidence>
<dbReference type="EMBL" id="JOKG01000001">
    <property type="protein sequence ID" value="KEQ15344.1"/>
    <property type="molecule type" value="Genomic_DNA"/>
</dbReference>
<evidence type="ECO:0000256" key="1">
    <source>
        <dbReference type="SAM" id="MobiDB-lite"/>
    </source>
</evidence>
<sequence length="86" mass="9823">MNNESLFSETTKPGSSLQLPQKLSTFEQTETDFSSHQLPVSCHFAGRSISIRLAQFKYTLQQDPFDHAANAKALFDRLIYQKEQNN</sequence>
<keyword evidence="3" id="KW-1185">Reference proteome</keyword>
<gene>
    <name evidence="2" type="ORF">GZ77_01435</name>
</gene>
<dbReference type="AlphaFoldDB" id="A0A081NA71"/>
<feature type="region of interest" description="Disordered" evidence="1">
    <location>
        <begin position="1"/>
        <end position="20"/>
    </location>
</feature>
<reference evidence="2 3" key="1">
    <citation type="submission" date="2014-06" db="EMBL/GenBank/DDBJ databases">
        <title>Whole Genome Sequences of Three Symbiotic Endozoicomonas Bacteria.</title>
        <authorList>
            <person name="Neave M.J."/>
            <person name="Apprill A."/>
            <person name="Voolstra C.R."/>
        </authorList>
    </citation>
    <scope>NUCLEOTIDE SEQUENCE [LARGE SCALE GENOMIC DNA]</scope>
    <source>
        <strain evidence="2 3">LMG 24815</strain>
    </source>
</reference>
<accession>A0A081NA71</accession>
<organism evidence="2 3">
    <name type="scientific">Endozoicomonas montiporae</name>
    <dbReference type="NCBI Taxonomy" id="1027273"/>
    <lineage>
        <taxon>Bacteria</taxon>
        <taxon>Pseudomonadati</taxon>
        <taxon>Pseudomonadota</taxon>
        <taxon>Gammaproteobacteria</taxon>
        <taxon>Oceanospirillales</taxon>
        <taxon>Endozoicomonadaceae</taxon>
        <taxon>Endozoicomonas</taxon>
    </lineage>
</organism>
<comment type="caution">
    <text evidence="2">The sequence shown here is derived from an EMBL/GenBank/DDBJ whole genome shotgun (WGS) entry which is preliminary data.</text>
</comment>
<proteinExistence type="predicted"/>